<keyword evidence="8 9" id="KW-0670">Pyruvate</keyword>
<dbReference type="EMBL" id="MEUA01000017">
    <property type="protein sequence ID" value="OGC15842.1"/>
    <property type="molecule type" value="Genomic_DNA"/>
</dbReference>
<evidence type="ECO:0000256" key="2">
    <source>
        <dbReference type="ARBA" id="ARBA00022655"/>
    </source>
</evidence>
<dbReference type="InterPro" id="IPR009010">
    <property type="entry name" value="Asp_de-COase-like_dom_sf"/>
</dbReference>
<name>A0A1F4S5Y7_UNCSA</name>
<dbReference type="GO" id="GO:0005829">
    <property type="term" value="C:cytosol"/>
    <property type="evidence" value="ECO:0007669"/>
    <property type="project" value="TreeGrafter"/>
</dbReference>
<dbReference type="Pfam" id="PF02261">
    <property type="entry name" value="Asp_decarbox"/>
    <property type="match status" value="1"/>
</dbReference>
<feature type="binding site" evidence="9 11">
    <location>
        <begin position="71"/>
        <end position="73"/>
    </location>
    <ligand>
        <name>substrate</name>
    </ligand>
</feature>
<keyword evidence="1 9" id="KW-0963">Cytoplasm</keyword>
<comment type="cofactor">
    <cofactor evidence="9 10">
        <name>pyruvate</name>
        <dbReference type="ChEBI" id="CHEBI:15361"/>
    </cofactor>
    <text evidence="9 10">Binds 1 pyruvoyl group covalently per subunit.</text>
</comment>
<evidence type="ECO:0000256" key="4">
    <source>
        <dbReference type="ARBA" id="ARBA00022813"/>
    </source>
</evidence>
<comment type="PTM">
    <text evidence="9 12">Is synthesized initially as an inactive proenzyme, which is activated by self-cleavage at a specific serine bond to produce a beta-subunit with a hydroxyl group at its C-terminus and an alpha-subunit with a pyruvoyl group at its N-terminus.</text>
</comment>
<keyword evidence="4 9" id="KW-0068">Autocatalytic cleavage</keyword>
<evidence type="ECO:0000313" key="14">
    <source>
        <dbReference type="EMBL" id="OGC15842.1"/>
    </source>
</evidence>
<comment type="pathway">
    <text evidence="9">Cofactor biosynthesis; (R)-pantothenate biosynthesis; beta-alanine from L-aspartate: step 1/1.</text>
</comment>
<proteinExistence type="inferred from homology"/>
<keyword evidence="3 9" id="KW-0210">Decarboxylase</keyword>
<evidence type="ECO:0000256" key="12">
    <source>
        <dbReference type="PIRSR" id="PIRSR006246-3"/>
    </source>
</evidence>
<feature type="modified residue" description="Pyruvic acid (Ser)" evidence="9 12">
    <location>
        <position position="25"/>
    </location>
</feature>
<comment type="similarity">
    <text evidence="9">Belongs to the PanD family.</text>
</comment>
<feature type="active site" description="Schiff-base intermediate with substrate; via pyruvic acid" evidence="9 10">
    <location>
        <position position="25"/>
    </location>
</feature>
<dbReference type="CDD" id="cd06919">
    <property type="entry name" value="Asp_decarbox"/>
    <property type="match status" value="1"/>
</dbReference>
<dbReference type="PANTHER" id="PTHR21012:SF0">
    <property type="entry name" value="ASPARTATE 1-DECARBOXYLASE"/>
    <property type="match status" value="1"/>
</dbReference>
<organism evidence="14 15">
    <name type="scientific">candidate division WOR-1 bacterium RIFOXYB2_FULL_36_35</name>
    <dbReference type="NCBI Taxonomy" id="1802578"/>
    <lineage>
        <taxon>Bacteria</taxon>
        <taxon>Bacillati</taxon>
        <taxon>Saganbacteria</taxon>
    </lineage>
</organism>
<dbReference type="GO" id="GO:0004068">
    <property type="term" value="F:aspartate 1-decarboxylase activity"/>
    <property type="evidence" value="ECO:0007669"/>
    <property type="project" value="UniProtKB-UniRule"/>
</dbReference>
<evidence type="ECO:0000313" key="15">
    <source>
        <dbReference type="Proteomes" id="UP000177905"/>
    </source>
</evidence>
<evidence type="ECO:0000256" key="1">
    <source>
        <dbReference type="ARBA" id="ARBA00022490"/>
    </source>
</evidence>
<dbReference type="Proteomes" id="UP000177905">
    <property type="component" value="Unassembled WGS sequence"/>
</dbReference>
<dbReference type="GO" id="GO:0015940">
    <property type="term" value="P:pantothenate biosynthetic process"/>
    <property type="evidence" value="ECO:0007669"/>
    <property type="project" value="UniProtKB-UniRule"/>
</dbReference>
<dbReference type="NCBIfam" id="TIGR00223">
    <property type="entry name" value="panD"/>
    <property type="match status" value="1"/>
</dbReference>
<evidence type="ECO:0000256" key="3">
    <source>
        <dbReference type="ARBA" id="ARBA00022793"/>
    </source>
</evidence>
<dbReference type="SUPFAM" id="SSF50692">
    <property type="entry name" value="ADC-like"/>
    <property type="match status" value="1"/>
</dbReference>
<dbReference type="Gene3D" id="2.40.40.20">
    <property type="match status" value="1"/>
</dbReference>
<dbReference type="InterPro" id="IPR003190">
    <property type="entry name" value="Asp_decarbox"/>
</dbReference>
<evidence type="ECO:0000256" key="10">
    <source>
        <dbReference type="PIRSR" id="PIRSR006246-1"/>
    </source>
</evidence>
<keyword evidence="7 9" id="KW-0704">Schiff base</keyword>
<gene>
    <name evidence="9" type="primary">panD</name>
    <name evidence="14" type="ORF">A2290_05855</name>
</gene>
<dbReference type="PIRSF" id="PIRSF006246">
    <property type="entry name" value="Asp_decarbox"/>
    <property type="match status" value="1"/>
</dbReference>
<feature type="binding site" evidence="9 11">
    <location>
        <position position="57"/>
    </location>
    <ligand>
        <name>substrate</name>
    </ligand>
</feature>
<evidence type="ECO:0000256" key="8">
    <source>
        <dbReference type="ARBA" id="ARBA00023317"/>
    </source>
</evidence>
<evidence type="ECO:0000256" key="13">
    <source>
        <dbReference type="PIRSR" id="PIRSR006246-5"/>
    </source>
</evidence>
<dbReference type="PANTHER" id="PTHR21012">
    <property type="entry name" value="ASPARTATE 1-DECARBOXYLASE"/>
    <property type="match status" value="1"/>
</dbReference>
<dbReference type="GO" id="GO:0006523">
    <property type="term" value="P:alanine biosynthetic process"/>
    <property type="evidence" value="ECO:0007669"/>
    <property type="project" value="InterPro"/>
</dbReference>
<comment type="subcellular location">
    <subcellularLocation>
        <location evidence="9">Cytoplasm</location>
    </subcellularLocation>
</comment>
<keyword evidence="2 9" id="KW-0566">Pantothenate biosynthesis</keyword>
<evidence type="ECO:0000256" key="11">
    <source>
        <dbReference type="PIRSR" id="PIRSR006246-2"/>
    </source>
</evidence>
<reference evidence="14 15" key="1">
    <citation type="journal article" date="2016" name="Nat. Commun.">
        <title>Thousands of microbial genomes shed light on interconnected biogeochemical processes in an aquifer system.</title>
        <authorList>
            <person name="Anantharaman K."/>
            <person name="Brown C.T."/>
            <person name="Hug L.A."/>
            <person name="Sharon I."/>
            <person name="Castelle C.J."/>
            <person name="Probst A.J."/>
            <person name="Thomas B.C."/>
            <person name="Singh A."/>
            <person name="Wilkins M.J."/>
            <person name="Karaoz U."/>
            <person name="Brodie E.L."/>
            <person name="Williams K.H."/>
            <person name="Hubbard S.S."/>
            <person name="Banfield J.F."/>
        </authorList>
    </citation>
    <scope>NUCLEOTIDE SEQUENCE [LARGE SCALE GENOMIC DNA]</scope>
</reference>
<feature type="chain" id="PRO_5013993417" description="Aspartate 1-decarboxylase beta chain" evidence="9 13">
    <location>
        <begin position="1"/>
        <end position="24"/>
    </location>
</feature>
<keyword evidence="5 9" id="KW-0865">Zymogen</keyword>
<evidence type="ECO:0000256" key="6">
    <source>
        <dbReference type="ARBA" id="ARBA00023239"/>
    </source>
</evidence>
<evidence type="ECO:0000256" key="5">
    <source>
        <dbReference type="ARBA" id="ARBA00023145"/>
    </source>
</evidence>
<dbReference type="AlphaFoldDB" id="A0A1F4S5Y7"/>
<comment type="caution">
    <text evidence="14">The sequence shown here is derived from an EMBL/GenBank/DDBJ whole genome shotgun (WGS) entry which is preliminary data.</text>
</comment>
<dbReference type="EC" id="4.1.1.11" evidence="9"/>
<accession>A0A1F4S5Y7</accession>
<protein>
    <recommendedName>
        <fullName evidence="9">Aspartate 1-decarboxylase</fullName>
        <ecNumber evidence="9">4.1.1.11</ecNumber>
    </recommendedName>
    <alternativeName>
        <fullName evidence="9">Aspartate alpha-decarboxylase</fullName>
    </alternativeName>
    <component>
        <recommendedName>
            <fullName evidence="9">Aspartate 1-decarboxylase beta chain</fullName>
        </recommendedName>
    </component>
    <component>
        <recommendedName>
            <fullName evidence="9">Aspartate 1-decarboxylase alpha chain</fullName>
        </recommendedName>
    </component>
</protein>
<dbReference type="UniPathway" id="UPA00028">
    <property type="reaction ID" value="UER00002"/>
</dbReference>
<evidence type="ECO:0000256" key="9">
    <source>
        <dbReference type="HAMAP-Rule" id="MF_00446"/>
    </source>
</evidence>
<feature type="chain" id="PRO_5013993415" description="Aspartate 1-decarboxylase alpha chain" evidence="9 13">
    <location>
        <begin position="25"/>
        <end position="119"/>
    </location>
</feature>
<comment type="function">
    <text evidence="9">Catalyzes the pyruvoyl-dependent decarboxylation of aspartate to produce beta-alanine.</text>
</comment>
<evidence type="ECO:0000256" key="7">
    <source>
        <dbReference type="ARBA" id="ARBA00023270"/>
    </source>
</evidence>
<dbReference type="HAMAP" id="MF_00446">
    <property type="entry name" value="PanD"/>
    <property type="match status" value="1"/>
</dbReference>
<feature type="active site" description="Proton donor" evidence="9 10">
    <location>
        <position position="58"/>
    </location>
</feature>
<comment type="catalytic activity">
    <reaction evidence="9">
        <text>L-aspartate + H(+) = beta-alanine + CO2</text>
        <dbReference type="Rhea" id="RHEA:19497"/>
        <dbReference type="ChEBI" id="CHEBI:15378"/>
        <dbReference type="ChEBI" id="CHEBI:16526"/>
        <dbReference type="ChEBI" id="CHEBI:29991"/>
        <dbReference type="ChEBI" id="CHEBI:57966"/>
        <dbReference type="EC" id="4.1.1.11"/>
    </reaction>
</comment>
<sequence>MLIQLLKSKLHMATITSTKLEYEGSIAVSPDLIAAAGFYIGEKVAVFNFDNGNRFETYIIKGEKGEIGFRGPAARLGKIGERVVILSYGIFSEEEAKRHSPKVVLLTKDNSIKIEESQL</sequence>
<comment type="subunit">
    <text evidence="9">Heterooctamer of four alpha and four beta subunits.</text>
</comment>
<keyword evidence="6 9" id="KW-0456">Lyase</keyword>